<comment type="caution">
    <text evidence="2">The sequence shown here is derived from an EMBL/GenBank/DDBJ whole genome shotgun (WGS) entry which is preliminary data.</text>
</comment>
<accession>A0AA88VDV9</accession>
<reference evidence="2" key="1">
    <citation type="submission" date="2022-12" db="EMBL/GenBank/DDBJ databases">
        <title>Draft genome assemblies for two species of Escallonia (Escalloniales).</title>
        <authorList>
            <person name="Chanderbali A."/>
            <person name="Dervinis C."/>
            <person name="Anghel I."/>
            <person name="Soltis D."/>
            <person name="Soltis P."/>
            <person name="Zapata F."/>
        </authorList>
    </citation>
    <scope>NUCLEOTIDE SEQUENCE</scope>
    <source>
        <strain evidence="2">UCBG64.0493</strain>
        <tissue evidence="2">Leaf</tissue>
    </source>
</reference>
<evidence type="ECO:0000256" key="1">
    <source>
        <dbReference type="SAM" id="MobiDB-lite"/>
    </source>
</evidence>
<gene>
    <name evidence="2" type="ORF">RJ639_016213</name>
</gene>
<name>A0AA88VDV9_9ASTE</name>
<evidence type="ECO:0000313" key="2">
    <source>
        <dbReference type="EMBL" id="KAK3007016.1"/>
    </source>
</evidence>
<keyword evidence="3" id="KW-1185">Reference proteome</keyword>
<protein>
    <submittedName>
        <fullName evidence="2">Uncharacterized protein</fullName>
    </submittedName>
</protein>
<organism evidence="2 3">
    <name type="scientific">Escallonia herrerae</name>
    <dbReference type="NCBI Taxonomy" id="1293975"/>
    <lineage>
        <taxon>Eukaryota</taxon>
        <taxon>Viridiplantae</taxon>
        <taxon>Streptophyta</taxon>
        <taxon>Embryophyta</taxon>
        <taxon>Tracheophyta</taxon>
        <taxon>Spermatophyta</taxon>
        <taxon>Magnoliopsida</taxon>
        <taxon>eudicotyledons</taxon>
        <taxon>Gunneridae</taxon>
        <taxon>Pentapetalae</taxon>
        <taxon>asterids</taxon>
        <taxon>campanulids</taxon>
        <taxon>Escalloniales</taxon>
        <taxon>Escalloniaceae</taxon>
        <taxon>Escallonia</taxon>
    </lineage>
</organism>
<feature type="compositionally biased region" description="Basic residues" evidence="1">
    <location>
        <begin position="73"/>
        <end position="95"/>
    </location>
</feature>
<proteinExistence type="predicted"/>
<evidence type="ECO:0000313" key="3">
    <source>
        <dbReference type="Proteomes" id="UP001188597"/>
    </source>
</evidence>
<dbReference type="AlphaFoldDB" id="A0AA88VDV9"/>
<feature type="region of interest" description="Disordered" evidence="1">
    <location>
        <begin position="65"/>
        <end position="95"/>
    </location>
</feature>
<dbReference type="EMBL" id="JAVXUP010001917">
    <property type="protein sequence ID" value="KAK3007016.1"/>
    <property type="molecule type" value="Genomic_DNA"/>
</dbReference>
<sequence length="95" mass="10597">MVHSVDDANETCPFGTFTLVEFYVCHLVTHSSHYITNSTGLRLFTQSWTSLPATQISALSPSFMATPASPAARRAHRRPPRQVRSKHCPNKRSAK</sequence>
<dbReference type="Proteomes" id="UP001188597">
    <property type="component" value="Unassembled WGS sequence"/>
</dbReference>